<feature type="compositionally biased region" description="Pro residues" evidence="1">
    <location>
        <begin position="128"/>
        <end position="145"/>
    </location>
</feature>
<gene>
    <name evidence="3" type="ORF">APLA_LOCUS6021</name>
</gene>
<feature type="signal peptide" evidence="2">
    <location>
        <begin position="1"/>
        <end position="19"/>
    </location>
</feature>
<dbReference type="Proteomes" id="UP000494256">
    <property type="component" value="Unassembled WGS sequence"/>
</dbReference>
<comment type="caution">
    <text evidence="3">The sequence shown here is derived from an EMBL/GenBank/DDBJ whole genome shotgun (WGS) entry which is preliminary data.</text>
</comment>
<feature type="region of interest" description="Disordered" evidence="1">
    <location>
        <begin position="79"/>
        <end position="156"/>
    </location>
</feature>
<evidence type="ECO:0000313" key="3">
    <source>
        <dbReference type="EMBL" id="CAB3233104.1"/>
    </source>
</evidence>
<evidence type="ECO:0000256" key="1">
    <source>
        <dbReference type="SAM" id="MobiDB-lite"/>
    </source>
</evidence>
<keyword evidence="2" id="KW-0732">Signal</keyword>
<evidence type="ECO:0000256" key="2">
    <source>
        <dbReference type="SAM" id="SignalP"/>
    </source>
</evidence>
<proteinExistence type="predicted"/>
<name>A0A8S0ZKH3_ARCPL</name>
<accession>A0A8S0ZKH3</accession>
<feature type="chain" id="PRO_5035925522" evidence="2">
    <location>
        <begin position="20"/>
        <end position="156"/>
    </location>
</feature>
<feature type="region of interest" description="Disordered" evidence="1">
    <location>
        <begin position="52"/>
        <end position="71"/>
    </location>
</feature>
<feature type="compositionally biased region" description="Polar residues" evidence="1">
    <location>
        <begin position="95"/>
        <end position="106"/>
    </location>
</feature>
<dbReference type="AlphaFoldDB" id="A0A8S0ZKH3"/>
<dbReference type="EMBL" id="CADEBD010000292">
    <property type="protein sequence ID" value="CAB3233104.1"/>
    <property type="molecule type" value="Genomic_DNA"/>
</dbReference>
<protein>
    <submittedName>
        <fullName evidence="3">Uncharacterized protein</fullName>
    </submittedName>
</protein>
<evidence type="ECO:0000313" key="4">
    <source>
        <dbReference type="Proteomes" id="UP000494256"/>
    </source>
</evidence>
<organism evidence="3 4">
    <name type="scientific">Arctia plantaginis</name>
    <name type="common">Wood tiger moth</name>
    <name type="synonym">Phalaena plantaginis</name>
    <dbReference type="NCBI Taxonomy" id="874455"/>
    <lineage>
        <taxon>Eukaryota</taxon>
        <taxon>Metazoa</taxon>
        <taxon>Ecdysozoa</taxon>
        <taxon>Arthropoda</taxon>
        <taxon>Hexapoda</taxon>
        <taxon>Insecta</taxon>
        <taxon>Pterygota</taxon>
        <taxon>Neoptera</taxon>
        <taxon>Endopterygota</taxon>
        <taxon>Lepidoptera</taxon>
        <taxon>Glossata</taxon>
        <taxon>Ditrysia</taxon>
        <taxon>Noctuoidea</taxon>
        <taxon>Erebidae</taxon>
        <taxon>Arctiinae</taxon>
        <taxon>Arctia</taxon>
    </lineage>
</organism>
<dbReference type="OrthoDB" id="1728974at2759"/>
<reference evidence="3 4" key="1">
    <citation type="submission" date="2020-04" db="EMBL/GenBank/DDBJ databases">
        <authorList>
            <person name="Wallbank WR R."/>
            <person name="Pardo Diaz C."/>
            <person name="Kozak K."/>
            <person name="Martin S."/>
            <person name="Jiggins C."/>
            <person name="Moest M."/>
            <person name="Warren A I."/>
            <person name="Byers J.R.P. K."/>
            <person name="Montejo-Kovacevich G."/>
            <person name="Yen C E."/>
        </authorList>
    </citation>
    <scope>NUCLEOTIDE SEQUENCE [LARGE SCALE GENOMIC DNA]</scope>
</reference>
<sequence length="156" mass="17547">MYKLILGVFATVLVCETSCQFIFPTYRPPPTPRQPVIMRARRANDEPRWLFQGDDFPKAPATGDHPFLPKYIDDIKLDPNRRVARSLGTPRASRGGSTRQSSSHDTGPTHPGYNRRNARSLGPSRLPTLPPFKPQLPGPKSPFDPKPVRFPILARH</sequence>